<reference evidence="2 3" key="1">
    <citation type="submission" date="2018-08" db="EMBL/GenBank/DDBJ databases">
        <title>Sequencing the genomes of 1000 actinobacteria strains.</title>
        <authorList>
            <person name="Klenk H.-P."/>
        </authorList>
    </citation>
    <scope>NUCLEOTIDE SEQUENCE [LARGE SCALE GENOMIC DNA]</scope>
    <source>
        <strain evidence="2 3">DSM 22891</strain>
    </source>
</reference>
<dbReference type="Proteomes" id="UP000256485">
    <property type="component" value="Unassembled WGS sequence"/>
</dbReference>
<evidence type="ECO:0000256" key="1">
    <source>
        <dbReference type="SAM" id="MobiDB-lite"/>
    </source>
</evidence>
<proteinExistence type="predicted"/>
<dbReference type="Pfam" id="PF06150">
    <property type="entry name" value="ChaB"/>
    <property type="match status" value="1"/>
</dbReference>
<dbReference type="AlphaFoldDB" id="A0A3D9V392"/>
<keyword evidence="3" id="KW-1185">Reference proteome</keyword>
<evidence type="ECO:0000313" key="2">
    <source>
        <dbReference type="EMBL" id="REF36188.1"/>
    </source>
</evidence>
<sequence length="136" mass="15289">MPARQELPSTLLRSSKRAQDIWTKAHDSAVKTYGEGQRAHRTAYAALKHEFEKVGDHWEPKASAGPSDPQAQRRTPSSRRSRATAGGVDANASKAHLYQRAQQLHIPGRSRMTKRQLVEALQRESGRRTAARRRRG</sequence>
<dbReference type="EMBL" id="QTUC01000001">
    <property type="protein sequence ID" value="REF36188.1"/>
    <property type="molecule type" value="Genomic_DNA"/>
</dbReference>
<dbReference type="Gene3D" id="1.10.1740.70">
    <property type="entry name" value="ChaB"/>
    <property type="match status" value="1"/>
</dbReference>
<dbReference type="InterPro" id="IPR009317">
    <property type="entry name" value="ChaB"/>
</dbReference>
<organism evidence="2 3">
    <name type="scientific">Thermasporomyces composti</name>
    <dbReference type="NCBI Taxonomy" id="696763"/>
    <lineage>
        <taxon>Bacteria</taxon>
        <taxon>Bacillati</taxon>
        <taxon>Actinomycetota</taxon>
        <taxon>Actinomycetes</taxon>
        <taxon>Propionibacteriales</taxon>
        <taxon>Nocardioidaceae</taxon>
        <taxon>Thermasporomyces</taxon>
    </lineage>
</organism>
<dbReference type="OrthoDB" id="3731224at2"/>
<dbReference type="SUPFAM" id="SSF140376">
    <property type="entry name" value="ChaB-like"/>
    <property type="match status" value="1"/>
</dbReference>
<comment type="caution">
    <text evidence="2">The sequence shown here is derived from an EMBL/GenBank/DDBJ whole genome shotgun (WGS) entry which is preliminary data.</text>
</comment>
<protein>
    <submittedName>
        <fullName evidence="2">ChaB protein</fullName>
    </submittedName>
</protein>
<dbReference type="InterPro" id="IPR037205">
    <property type="entry name" value="ChaB_sf"/>
</dbReference>
<name>A0A3D9V392_THECX</name>
<evidence type="ECO:0000313" key="3">
    <source>
        <dbReference type="Proteomes" id="UP000256485"/>
    </source>
</evidence>
<accession>A0A3D9V392</accession>
<feature type="region of interest" description="Disordered" evidence="1">
    <location>
        <begin position="55"/>
        <end position="136"/>
    </location>
</feature>
<gene>
    <name evidence="2" type="ORF">DFJ64_1588</name>
</gene>
<dbReference type="RefSeq" id="WP_115849862.1">
    <property type="nucleotide sequence ID" value="NZ_QTUC01000001.1"/>
</dbReference>